<keyword evidence="1" id="KW-1133">Transmembrane helix</keyword>
<dbReference type="CDD" id="cd06577">
    <property type="entry name" value="PASTA_pknB"/>
    <property type="match status" value="1"/>
</dbReference>
<evidence type="ECO:0000313" key="3">
    <source>
        <dbReference type="EMBL" id="XAY05781.1"/>
    </source>
</evidence>
<dbReference type="EMBL" id="CP114014">
    <property type="protein sequence ID" value="XAY05781.1"/>
    <property type="molecule type" value="Genomic_DNA"/>
</dbReference>
<dbReference type="PROSITE" id="PS51178">
    <property type="entry name" value="PASTA"/>
    <property type="match status" value="1"/>
</dbReference>
<organism evidence="3">
    <name type="scientific">Paraconexibacter sp. AEG42_29</name>
    <dbReference type="NCBI Taxonomy" id="2997339"/>
    <lineage>
        <taxon>Bacteria</taxon>
        <taxon>Bacillati</taxon>
        <taxon>Actinomycetota</taxon>
        <taxon>Thermoleophilia</taxon>
        <taxon>Solirubrobacterales</taxon>
        <taxon>Paraconexibacteraceae</taxon>
        <taxon>Paraconexibacter</taxon>
    </lineage>
</organism>
<name>A0AAU7AVZ2_9ACTN</name>
<dbReference type="AlphaFoldDB" id="A0AAU7AVZ2"/>
<reference evidence="3" key="1">
    <citation type="submission" date="2022-12" db="EMBL/GenBank/DDBJ databases">
        <title>Paraconexibacter alkalitolerans sp. nov. and Baekduia alba sp. nov., isolated from soil and emended description of the genera Paraconexibacter (Chun et al., 2020) and Baekduia (An et al., 2020).</title>
        <authorList>
            <person name="Vieira S."/>
            <person name="Huber K.J."/>
            <person name="Geppert A."/>
            <person name="Wolf J."/>
            <person name="Neumann-Schaal M."/>
            <person name="Muesken M."/>
            <person name="Overmann J."/>
        </authorList>
    </citation>
    <scope>NUCLEOTIDE SEQUENCE</scope>
    <source>
        <strain evidence="3">AEG42_29</strain>
    </source>
</reference>
<dbReference type="Pfam" id="PF03793">
    <property type="entry name" value="PASTA"/>
    <property type="match status" value="1"/>
</dbReference>
<feature type="transmembrane region" description="Helical" evidence="1">
    <location>
        <begin position="22"/>
        <end position="43"/>
    </location>
</feature>
<dbReference type="Gene3D" id="3.30.10.20">
    <property type="match status" value="1"/>
</dbReference>
<dbReference type="SUPFAM" id="SSF54184">
    <property type="entry name" value="Penicillin-binding protein 2x (pbp-2x), c-terminal domain"/>
    <property type="match status" value="1"/>
</dbReference>
<evidence type="ECO:0000256" key="1">
    <source>
        <dbReference type="SAM" id="Phobius"/>
    </source>
</evidence>
<proteinExistence type="predicted"/>
<accession>A0AAU7AVZ2</accession>
<keyword evidence="1" id="KW-0472">Membrane</keyword>
<feature type="domain" description="PASTA" evidence="2">
    <location>
        <begin position="75"/>
        <end position="144"/>
    </location>
</feature>
<protein>
    <recommendedName>
        <fullName evidence="2">PASTA domain-containing protein</fullName>
    </recommendedName>
</protein>
<gene>
    <name evidence="3" type="ORF">DSM112329_02639</name>
</gene>
<keyword evidence="1" id="KW-0812">Transmembrane</keyword>
<dbReference type="KEGG" id="parq:DSM112329_02639"/>
<dbReference type="RefSeq" id="WP_354702283.1">
    <property type="nucleotide sequence ID" value="NZ_CP114014.1"/>
</dbReference>
<dbReference type="InterPro" id="IPR005543">
    <property type="entry name" value="PASTA_dom"/>
</dbReference>
<sequence>MHDEHTHIDPAGPAGQWRPSRLTVALAGAGGFLAGVLLVAALGGTPTTTVSETTTQAVTVTAPAQTLTTPPSDPGPSFPTVPELVGARLDQAQDRLDDLQLRASVLGGGTFGVVDETNWVVVQQDPPSGTRLATGADVVLRIERG</sequence>
<evidence type="ECO:0000259" key="2">
    <source>
        <dbReference type="PROSITE" id="PS51178"/>
    </source>
</evidence>